<dbReference type="EMBL" id="RQTK01000426">
    <property type="protein sequence ID" value="RUS79822.1"/>
    <property type="molecule type" value="Genomic_DNA"/>
</dbReference>
<feature type="signal peptide" evidence="3">
    <location>
        <begin position="1"/>
        <end position="29"/>
    </location>
</feature>
<gene>
    <name evidence="4" type="ORF">EGW08_012421</name>
</gene>
<keyword evidence="2" id="KW-0812">Transmembrane</keyword>
<proteinExistence type="predicted"/>
<keyword evidence="2" id="KW-0472">Membrane</keyword>
<dbReference type="STRING" id="188477.A0A433TE02"/>
<evidence type="ECO:0000313" key="5">
    <source>
        <dbReference type="Proteomes" id="UP000271974"/>
    </source>
</evidence>
<protein>
    <recommendedName>
        <fullName evidence="6">CX domain-containing protein</fullName>
    </recommendedName>
</protein>
<comment type="caution">
    <text evidence="4">The sequence shown here is derived from an EMBL/GenBank/DDBJ whole genome shotgun (WGS) entry which is preliminary data.</text>
</comment>
<sequence length="395" mass="41713">MAASTTYKTVINMFVLTLIVTTILETTEARRGGGGRGGGGRGRSSSSGRGKGSSGGGGYSSTRNYNNVALSGRIMRGSSSYNKNTWRKAAAAGLIFGGAMYLARPRTHRLYNEMPIICTNKTFERDGKRYNNFICPLPDTNDTLKYCCGPESGEYCCDKETAQKYYAEHGSSSGSSPVGMIIGLLVLVIVIAGIVYCCKKSGSGSITKMFRSKREAREPSGMVLNTVNKHESPADPELPSSLVPLNPPANGSYPANAPEYPPPYSANPTAYNSGYGLPYGPPPVGGYAGNPPEQYVPAGVAPYPPPQEPGAPNLYPPPSDGGAVMPPYAPATAPYPAGAPPYPPYPGGDATVAVPPYPGVPLPASAPSYDSHTACTYHLKNVDRFSCRRKTQPIF</sequence>
<evidence type="ECO:0000313" key="4">
    <source>
        <dbReference type="EMBL" id="RUS79822.1"/>
    </source>
</evidence>
<dbReference type="AlphaFoldDB" id="A0A433TE02"/>
<feature type="compositionally biased region" description="Gly residues" evidence="1">
    <location>
        <begin position="49"/>
        <end position="59"/>
    </location>
</feature>
<name>A0A433TE02_ELYCH</name>
<feature type="chain" id="PRO_5019134816" description="CX domain-containing protein" evidence="3">
    <location>
        <begin position="30"/>
        <end position="395"/>
    </location>
</feature>
<reference evidence="4 5" key="1">
    <citation type="submission" date="2019-01" db="EMBL/GenBank/DDBJ databases">
        <title>A draft genome assembly of the solar-powered sea slug Elysia chlorotica.</title>
        <authorList>
            <person name="Cai H."/>
            <person name="Li Q."/>
            <person name="Fang X."/>
            <person name="Li J."/>
            <person name="Curtis N.E."/>
            <person name="Altenburger A."/>
            <person name="Shibata T."/>
            <person name="Feng M."/>
            <person name="Maeda T."/>
            <person name="Schwartz J.A."/>
            <person name="Shigenobu S."/>
            <person name="Lundholm N."/>
            <person name="Nishiyama T."/>
            <person name="Yang H."/>
            <person name="Hasebe M."/>
            <person name="Li S."/>
            <person name="Pierce S.K."/>
            <person name="Wang J."/>
        </authorList>
    </citation>
    <scope>NUCLEOTIDE SEQUENCE [LARGE SCALE GENOMIC DNA]</scope>
    <source>
        <strain evidence="4">EC2010</strain>
        <tissue evidence="4">Whole organism of an adult</tissue>
    </source>
</reference>
<evidence type="ECO:0000256" key="2">
    <source>
        <dbReference type="SAM" id="Phobius"/>
    </source>
</evidence>
<feature type="region of interest" description="Disordered" evidence="1">
    <location>
        <begin position="227"/>
        <end position="257"/>
    </location>
</feature>
<evidence type="ECO:0000256" key="3">
    <source>
        <dbReference type="SAM" id="SignalP"/>
    </source>
</evidence>
<keyword evidence="3" id="KW-0732">Signal</keyword>
<feature type="transmembrane region" description="Helical" evidence="2">
    <location>
        <begin position="178"/>
        <end position="198"/>
    </location>
</feature>
<accession>A0A433TE02</accession>
<evidence type="ECO:0008006" key="6">
    <source>
        <dbReference type="Google" id="ProtNLM"/>
    </source>
</evidence>
<organism evidence="4 5">
    <name type="scientific">Elysia chlorotica</name>
    <name type="common">Eastern emerald elysia</name>
    <name type="synonym">Sea slug</name>
    <dbReference type="NCBI Taxonomy" id="188477"/>
    <lineage>
        <taxon>Eukaryota</taxon>
        <taxon>Metazoa</taxon>
        <taxon>Spiralia</taxon>
        <taxon>Lophotrochozoa</taxon>
        <taxon>Mollusca</taxon>
        <taxon>Gastropoda</taxon>
        <taxon>Heterobranchia</taxon>
        <taxon>Euthyneura</taxon>
        <taxon>Panpulmonata</taxon>
        <taxon>Sacoglossa</taxon>
        <taxon>Placobranchoidea</taxon>
        <taxon>Plakobranchidae</taxon>
        <taxon>Elysia</taxon>
    </lineage>
</organism>
<feature type="region of interest" description="Disordered" evidence="1">
    <location>
        <begin position="29"/>
        <end position="60"/>
    </location>
</feature>
<dbReference type="Proteomes" id="UP000271974">
    <property type="component" value="Unassembled WGS sequence"/>
</dbReference>
<evidence type="ECO:0000256" key="1">
    <source>
        <dbReference type="SAM" id="MobiDB-lite"/>
    </source>
</evidence>
<dbReference type="OrthoDB" id="6158295at2759"/>
<keyword evidence="2" id="KW-1133">Transmembrane helix</keyword>
<keyword evidence="5" id="KW-1185">Reference proteome</keyword>
<feature type="transmembrane region" description="Helical" evidence="2">
    <location>
        <begin position="85"/>
        <end position="103"/>
    </location>
</feature>
<feature type="compositionally biased region" description="Gly residues" evidence="1">
    <location>
        <begin position="32"/>
        <end position="42"/>
    </location>
</feature>